<sequence length="501" mass="56618">MESLPTEVWFSITEHFTHDEVQALIGVNRFFFNLGMDARYEDITIETSGKQVHLYLEHVMQNHVAKRIKHLTVQLQPVLPVRPIRALHSAPQPPSKREQFKKGFKTIVRKVLPERSPSPSFLPKPIETNEALVQKLIDVITCMKNVVDFRIVTWAFPEANYDLQPLHNAAWNTFGVNLKRVSLCANMEGHKSLIASNPRFKKLETLELEFSDTMNPFPVNNTSPASSDAAQIMTGAVVPFVNKLSPQIKTFKIRSWASLDLSNLFLGVDQFPVLEAILFRIPFNFALRSNPSGLTTFLHASSKTLKKVALRLTPVGLALDPLREEPLCQWMTETVSNSLCFSNAETLDICPTHLPGGMSILHSCVEHSTEHLSRFVLRDRYLTYEDVVPFVKTLRGARYLTSLRLNVFTLNAPMFDAFARDLPTLQLLWLSVGDADSSAGSHQLSSLREDMKTRKYDTWNLWDLSIWQGGSELDGQTMLAIASSIPSLGSFWENGHKRIDC</sequence>
<dbReference type="Proteomes" id="UP000541558">
    <property type="component" value="Unassembled WGS sequence"/>
</dbReference>
<evidence type="ECO:0008006" key="3">
    <source>
        <dbReference type="Google" id="ProtNLM"/>
    </source>
</evidence>
<dbReference type="OrthoDB" id="3071584at2759"/>
<dbReference type="EMBL" id="JAACJK010000001">
    <property type="protein sequence ID" value="KAF5341758.1"/>
    <property type="molecule type" value="Genomic_DNA"/>
</dbReference>
<proteinExistence type="predicted"/>
<protein>
    <recommendedName>
        <fullName evidence="3">F-box domain-containing protein</fullName>
    </recommendedName>
</protein>
<dbReference type="SUPFAM" id="SSF52047">
    <property type="entry name" value="RNI-like"/>
    <property type="match status" value="1"/>
</dbReference>
<comment type="caution">
    <text evidence="1">The sequence shown here is derived from an EMBL/GenBank/DDBJ whole genome shotgun (WGS) entry which is preliminary data.</text>
</comment>
<organism evidence="1 2">
    <name type="scientific">Ephemerocybe angulata</name>
    <dbReference type="NCBI Taxonomy" id="980116"/>
    <lineage>
        <taxon>Eukaryota</taxon>
        <taxon>Fungi</taxon>
        <taxon>Dikarya</taxon>
        <taxon>Basidiomycota</taxon>
        <taxon>Agaricomycotina</taxon>
        <taxon>Agaricomycetes</taxon>
        <taxon>Agaricomycetidae</taxon>
        <taxon>Agaricales</taxon>
        <taxon>Agaricineae</taxon>
        <taxon>Psathyrellaceae</taxon>
        <taxon>Ephemerocybe</taxon>
    </lineage>
</organism>
<evidence type="ECO:0000313" key="2">
    <source>
        <dbReference type="Proteomes" id="UP000541558"/>
    </source>
</evidence>
<gene>
    <name evidence="1" type="ORF">D9611_001813</name>
</gene>
<evidence type="ECO:0000313" key="1">
    <source>
        <dbReference type="EMBL" id="KAF5341758.1"/>
    </source>
</evidence>
<accession>A0A8H5FME1</accession>
<name>A0A8H5FME1_9AGAR</name>
<dbReference type="AlphaFoldDB" id="A0A8H5FME1"/>
<keyword evidence="2" id="KW-1185">Reference proteome</keyword>
<reference evidence="1 2" key="1">
    <citation type="journal article" date="2020" name="ISME J.">
        <title>Uncovering the hidden diversity of litter-decomposition mechanisms in mushroom-forming fungi.</title>
        <authorList>
            <person name="Floudas D."/>
            <person name="Bentzer J."/>
            <person name="Ahren D."/>
            <person name="Johansson T."/>
            <person name="Persson P."/>
            <person name="Tunlid A."/>
        </authorList>
    </citation>
    <scope>NUCLEOTIDE SEQUENCE [LARGE SCALE GENOMIC DNA]</scope>
    <source>
        <strain evidence="1 2">CBS 175.51</strain>
    </source>
</reference>